<dbReference type="Pfam" id="PF18647">
    <property type="entry name" value="Fungal_lectin_2"/>
    <property type="match status" value="1"/>
</dbReference>
<dbReference type="SUPFAM" id="SSF52266">
    <property type="entry name" value="SGNH hydrolase"/>
    <property type="match status" value="1"/>
</dbReference>
<keyword evidence="1" id="KW-0732">Signal</keyword>
<dbReference type="InterPro" id="IPR037460">
    <property type="entry name" value="SEST-like"/>
</dbReference>
<proteinExistence type="predicted"/>
<reference evidence="2 3" key="1">
    <citation type="submission" date="2019-06" db="EMBL/GenBank/DDBJ databases">
        <title>Draft genome sequence of the filamentous fungus Phialemoniopsis curvata isolated from diesel fuel.</title>
        <authorList>
            <person name="Varaljay V.A."/>
            <person name="Lyon W.J."/>
            <person name="Crouch A.L."/>
            <person name="Drake C.E."/>
            <person name="Hollomon J.M."/>
            <person name="Nadeau L.J."/>
            <person name="Nunn H.S."/>
            <person name="Stevenson B.S."/>
            <person name="Bojanowski C.L."/>
            <person name="Crookes-Goodson W.J."/>
        </authorList>
    </citation>
    <scope>NUCLEOTIDE SEQUENCE [LARGE SCALE GENOMIC DNA]</scope>
    <source>
        <strain evidence="2 3">D216</strain>
    </source>
</reference>
<dbReference type="Proteomes" id="UP000319257">
    <property type="component" value="Unassembled WGS sequence"/>
</dbReference>
<comment type="caution">
    <text evidence="2">The sequence shown here is derived from an EMBL/GenBank/DDBJ whole genome shotgun (WGS) entry which is preliminary data.</text>
</comment>
<name>A0A507AYV4_9PEZI</name>
<dbReference type="PANTHER" id="PTHR37981">
    <property type="entry name" value="LIPASE 2"/>
    <property type="match status" value="1"/>
</dbReference>
<feature type="chain" id="PRO_5021323648" description="SGNH hydrolase-type esterase domain-containing protein" evidence="1">
    <location>
        <begin position="17"/>
        <end position="629"/>
    </location>
</feature>
<accession>A0A507AYV4</accession>
<evidence type="ECO:0000256" key="1">
    <source>
        <dbReference type="SAM" id="SignalP"/>
    </source>
</evidence>
<dbReference type="AlphaFoldDB" id="A0A507AYV4"/>
<evidence type="ECO:0000313" key="3">
    <source>
        <dbReference type="Proteomes" id="UP000319257"/>
    </source>
</evidence>
<evidence type="ECO:0008006" key="4">
    <source>
        <dbReference type="Google" id="ProtNLM"/>
    </source>
</evidence>
<dbReference type="GO" id="GO:0006629">
    <property type="term" value="P:lipid metabolic process"/>
    <property type="evidence" value="ECO:0007669"/>
    <property type="project" value="TreeGrafter"/>
</dbReference>
<sequence>MLLCWALIALSQAVTGIPLAVEPVTSEPDYKRDVAPDFEWTVLGDSWASGVAYNRTNVYAPTDRQFCYRTTESWGVQMFNDKSWTEGKQVFNFAACGGSRMAAVESQLQDHGGKPRVIWAMFGGNDAGFGAIARACIYQPVDPGHLGGWGPAWDEDPDGSGQCKINIASFDSAMNGEIQKGTKRTIDDILNIAQGQRLAMPTFDLYLSGYVDFFNTKTDDCDKWSFAHDRLSVGRPKLVKGLRQVISDMVNRFNNMQAEIIRGYQPPLPADPHYRVHHELPSPVYDGHRFCEPGHTFEDQFYGPSVWLWNLQYYDEQGDNANRHWMVKTDASGTKFMSSDPVTDPTLPPILASDDLLGQDIGAQQYGFGWTARPFHPKWDGHTALKDAFIRRMRSDGIAGVRASASEPAPDPAPSPAPVPVETNQCHGLGDDRYVDRDLAKDAINSQFCPEAATKGSISREYYERTPDHIVITVQGPAGFKPTVDDCVKYLLGNVIDGCDGNDPNNPASFKGGGTMTTGDVKYDVQPKTLRQPPKGGIQGGCDSTYKVFWNEYVMWGRGWATHDGGVLLNSQVDDCALLPRTWSFQYGLGSDGREWTAKFRTGVFQRHCVGSAGKEAGAPSNFKCGGSG</sequence>
<evidence type="ECO:0000313" key="2">
    <source>
        <dbReference type="EMBL" id="TPX12813.1"/>
    </source>
</evidence>
<dbReference type="Gene3D" id="3.40.50.1110">
    <property type="entry name" value="SGNH hydrolase"/>
    <property type="match status" value="1"/>
</dbReference>
<dbReference type="EMBL" id="SKBQ01000039">
    <property type="protein sequence ID" value="TPX12813.1"/>
    <property type="molecule type" value="Genomic_DNA"/>
</dbReference>
<organism evidence="2 3">
    <name type="scientific">Thyridium curvatum</name>
    <dbReference type="NCBI Taxonomy" id="1093900"/>
    <lineage>
        <taxon>Eukaryota</taxon>
        <taxon>Fungi</taxon>
        <taxon>Dikarya</taxon>
        <taxon>Ascomycota</taxon>
        <taxon>Pezizomycotina</taxon>
        <taxon>Sordariomycetes</taxon>
        <taxon>Sordariomycetidae</taxon>
        <taxon>Thyridiales</taxon>
        <taxon>Thyridiaceae</taxon>
        <taxon>Thyridium</taxon>
    </lineage>
</organism>
<feature type="signal peptide" evidence="1">
    <location>
        <begin position="1"/>
        <end position="16"/>
    </location>
</feature>
<gene>
    <name evidence="2" type="ORF">E0L32_006693</name>
</gene>
<dbReference type="GO" id="GO:0016788">
    <property type="term" value="F:hydrolase activity, acting on ester bonds"/>
    <property type="evidence" value="ECO:0007669"/>
    <property type="project" value="InterPro"/>
</dbReference>
<dbReference type="OrthoDB" id="1896086at2759"/>
<dbReference type="InParanoid" id="A0A507AYV4"/>
<protein>
    <recommendedName>
        <fullName evidence="4">SGNH hydrolase-type esterase domain-containing protein</fullName>
    </recommendedName>
</protein>
<dbReference type="GeneID" id="41974140"/>
<dbReference type="RefSeq" id="XP_030994524.1">
    <property type="nucleotide sequence ID" value="XM_031141354.1"/>
</dbReference>
<dbReference type="InterPro" id="IPR036514">
    <property type="entry name" value="SGNH_hydro_sf"/>
</dbReference>
<dbReference type="PANTHER" id="PTHR37981:SF1">
    <property type="entry name" value="SGNH HYDROLASE-TYPE ESTERASE DOMAIN-CONTAINING PROTEIN"/>
    <property type="match status" value="1"/>
</dbReference>
<keyword evidence="3" id="KW-1185">Reference proteome</keyword>